<protein>
    <submittedName>
        <fullName evidence="7">Flippase</fullName>
    </submittedName>
</protein>
<dbReference type="EMBL" id="JBDKXB010000007">
    <property type="protein sequence ID" value="MEY6432371.1"/>
    <property type="molecule type" value="Genomic_DNA"/>
</dbReference>
<feature type="transmembrane region" description="Helical" evidence="6">
    <location>
        <begin position="188"/>
        <end position="210"/>
    </location>
</feature>
<feature type="transmembrane region" description="Helical" evidence="6">
    <location>
        <begin position="370"/>
        <end position="394"/>
    </location>
</feature>
<reference evidence="7 8" key="1">
    <citation type="submission" date="2024-05" db="EMBL/GenBank/DDBJ databases">
        <title>Genome Sequence and Characterization of the New Strain Purple Sulfur Bacterium of Genus Thioalkalicoccus.</title>
        <authorList>
            <person name="Bryantseva I.A."/>
            <person name="Kyndt J.A."/>
            <person name="Imhoff J.F."/>
        </authorList>
    </citation>
    <scope>NUCLEOTIDE SEQUENCE [LARGE SCALE GENOMIC DNA]</scope>
    <source>
        <strain evidence="7 8">Um2</strain>
    </source>
</reference>
<dbReference type="Pfam" id="PF01943">
    <property type="entry name" value="Polysacc_synt"/>
    <property type="match status" value="1"/>
</dbReference>
<evidence type="ECO:0000256" key="5">
    <source>
        <dbReference type="ARBA" id="ARBA00023136"/>
    </source>
</evidence>
<name>A0ABV4BCX2_9GAMM</name>
<comment type="caution">
    <text evidence="7">The sequence shown here is derived from an EMBL/GenBank/DDBJ whole genome shotgun (WGS) entry which is preliminary data.</text>
</comment>
<dbReference type="RefSeq" id="WP_369666752.1">
    <property type="nucleotide sequence ID" value="NZ_JBDKXB010000007.1"/>
</dbReference>
<sequence length="471" mass="50106">MTTDSSPTPTGPASRAHPLTTRLAALLGPASSLRGRLIRGGLGSVALKLGSTALGFLLVMLLARTLGPEGYGVYAFVFAIVSLLAIPTQLGLPQLVVRETAKAQAAEQWGLMRGLWRWSTLVVWLFSTAVLGLAFAGLWLFGDRLDDLTRATLVVGLLLIPLIALGNLRGAALRGLRHVVAGQLPEHIFRPGLLLGLCLIVILILPAQTLTASTAMGLHALASAMAFGLGAWLLWRSRPVELAHRPISVYAARDWTVSAWPLALTAGLQVINAQIGVLLLGLFTTHEEVGIYKVAVSVAMLITFGLTAVNMVAMPYFARFYAQGDRVRLQRLVTQSARAILALAVPVTLIFVLFGEMLLVLAFGSEYAAAYTPLAILAIGQLVNAGMGSVGVLLNMTGHERDTMRGVAVAAAANVLLSVVMIPLFGVIGAAAATASTLFIWNVLLRRAVWRRIQIETVAIDLPLRARSGDQ</sequence>
<dbReference type="InterPro" id="IPR050833">
    <property type="entry name" value="Poly_Biosynth_Transport"/>
</dbReference>
<feature type="transmembrane region" description="Helical" evidence="6">
    <location>
        <begin position="45"/>
        <end position="67"/>
    </location>
</feature>
<feature type="transmembrane region" description="Helical" evidence="6">
    <location>
        <begin position="118"/>
        <end position="142"/>
    </location>
</feature>
<accession>A0ABV4BCX2</accession>
<keyword evidence="5 6" id="KW-0472">Membrane</keyword>
<feature type="transmembrane region" description="Helical" evidence="6">
    <location>
        <begin position="295"/>
        <end position="318"/>
    </location>
</feature>
<feature type="transmembrane region" description="Helical" evidence="6">
    <location>
        <begin position="428"/>
        <end position="445"/>
    </location>
</feature>
<proteinExistence type="predicted"/>
<evidence type="ECO:0000256" key="1">
    <source>
        <dbReference type="ARBA" id="ARBA00004651"/>
    </source>
</evidence>
<keyword evidence="4 6" id="KW-1133">Transmembrane helix</keyword>
<evidence type="ECO:0000256" key="3">
    <source>
        <dbReference type="ARBA" id="ARBA00022692"/>
    </source>
</evidence>
<dbReference type="Proteomes" id="UP001564408">
    <property type="component" value="Unassembled WGS sequence"/>
</dbReference>
<evidence type="ECO:0000313" key="8">
    <source>
        <dbReference type="Proteomes" id="UP001564408"/>
    </source>
</evidence>
<evidence type="ECO:0000256" key="4">
    <source>
        <dbReference type="ARBA" id="ARBA00022989"/>
    </source>
</evidence>
<gene>
    <name evidence="7" type="ORF">ABC977_08130</name>
</gene>
<comment type="subcellular location">
    <subcellularLocation>
        <location evidence="1">Cell membrane</location>
        <topology evidence="1">Multi-pass membrane protein</topology>
    </subcellularLocation>
</comment>
<feature type="transmembrane region" description="Helical" evidence="6">
    <location>
        <begin position="73"/>
        <end position="97"/>
    </location>
</feature>
<evidence type="ECO:0000256" key="2">
    <source>
        <dbReference type="ARBA" id="ARBA00022475"/>
    </source>
</evidence>
<dbReference type="PANTHER" id="PTHR30250:SF11">
    <property type="entry name" value="O-ANTIGEN TRANSPORTER-RELATED"/>
    <property type="match status" value="1"/>
</dbReference>
<keyword evidence="2" id="KW-1003">Cell membrane</keyword>
<dbReference type="InterPro" id="IPR002797">
    <property type="entry name" value="Polysacc_synth"/>
</dbReference>
<feature type="transmembrane region" description="Helical" evidence="6">
    <location>
        <begin position="148"/>
        <end position="168"/>
    </location>
</feature>
<dbReference type="PANTHER" id="PTHR30250">
    <property type="entry name" value="PST FAMILY PREDICTED COLANIC ACID TRANSPORTER"/>
    <property type="match status" value="1"/>
</dbReference>
<feature type="transmembrane region" description="Helical" evidence="6">
    <location>
        <begin position="216"/>
        <end position="235"/>
    </location>
</feature>
<feature type="transmembrane region" description="Helical" evidence="6">
    <location>
        <begin position="406"/>
        <end position="422"/>
    </location>
</feature>
<dbReference type="CDD" id="cd13128">
    <property type="entry name" value="MATE_Wzx_like"/>
    <property type="match status" value="1"/>
</dbReference>
<keyword evidence="8" id="KW-1185">Reference proteome</keyword>
<feature type="transmembrane region" description="Helical" evidence="6">
    <location>
        <begin position="339"/>
        <end position="364"/>
    </location>
</feature>
<evidence type="ECO:0000313" key="7">
    <source>
        <dbReference type="EMBL" id="MEY6432371.1"/>
    </source>
</evidence>
<evidence type="ECO:0000256" key="6">
    <source>
        <dbReference type="SAM" id="Phobius"/>
    </source>
</evidence>
<feature type="transmembrane region" description="Helical" evidence="6">
    <location>
        <begin position="255"/>
        <end position="283"/>
    </location>
</feature>
<organism evidence="7 8">
    <name type="scientific">Thioalkalicoccus limnaeus</name>
    <dbReference type="NCBI Taxonomy" id="120681"/>
    <lineage>
        <taxon>Bacteria</taxon>
        <taxon>Pseudomonadati</taxon>
        <taxon>Pseudomonadota</taxon>
        <taxon>Gammaproteobacteria</taxon>
        <taxon>Chromatiales</taxon>
        <taxon>Chromatiaceae</taxon>
        <taxon>Thioalkalicoccus</taxon>
    </lineage>
</organism>
<keyword evidence="3 6" id="KW-0812">Transmembrane</keyword>